<keyword evidence="5 17" id="KW-0808">Transferase</keyword>
<sequence>MSDSPSSKPIGPGDHVFLVDGSSFVFRAYFQSINQDAKYNFRSDGLPTGALRLFSTKLYQFVREGAVGIMPTHLAILFDKSEDTFRKEIYPDYKGTRRDPPDDLVPQFPLMREAVSAFGLEPIEKAGFEADDLIATYAIEAEKAGADVLIISSDKDLMQMVTDKVLFYDFESGIKGRSGHRPERKLDIDGVIDYFGVPPDRVTDVQALIGDTSDNVPGVPGIGIKTASALIKEYGDLETLLARAEEIKQPKRRETLINFADQARMSKRLVTLDRHVDCETPLSATRVGDFDAARLIAFGKALELTTLVKRVAEASGLDPNSVEADPRLKSDKLHAATYAAKLMPDEPEPAPSSDDKEPKNAGVAAAATDTGAFKPSGGATAGAVAATAVPIDPKTYETVTEATRLQALIDEAMEAGHVAIAAETTSPDPMLADMVGIALATRPGRAAYIPLGHRNGEADLLDPGLLPGQVPAEEALAALKPLLEDASVLKIAHNLKAMGVVFGRRGVALAPYDDTILLSYALDAGKGAMGLSDLSERWLGHVPIARKEITGTGRAAIAFPAVPIDRATEYVGEQADLALRLWTNLKPRLVPERMTNLYETLERPLVPVLARMEARGITVDRQTLSRLSGEFAQKLGGLEDEIYKLADEQFNIGSPKQLGDILFGKFGLPGGKKTKTGAWSTGADVLDELAAGGIDLAARILDWRQLSKLKSTYTDLLPTFIHAETGRIHTQYALAATSTGRLSSSEPNLQNIPIRTEAGRRIRTAFIADKGSKLISADYSQIELRILAHVADIPELKAAFAEGMDIHAMTASEMFGVPVEGMPREVRNRAKAINFGIIYGISAFGLANQLAIPREEAGAYIKRYFERFPGIRGYMDAMKAHVREHGYVTTLFGRKIHFPQVKSGNPAERAFVDRASINAPIQGTAADVIRRAMIRMEPALDEAGLSAKMLLQVHDELVFEAPEAEVEKTLPVIADVMAKAAEPAIWLTVPLQVDAGAADNWDEAH</sequence>
<evidence type="ECO:0000256" key="13">
    <source>
        <dbReference type="ARBA" id="ARBA00023125"/>
    </source>
</evidence>
<dbReference type="SMART" id="SM00482">
    <property type="entry name" value="POLAc"/>
    <property type="match status" value="1"/>
</dbReference>
<keyword evidence="7 17" id="KW-0235">DNA replication</keyword>
<evidence type="ECO:0000256" key="15">
    <source>
        <dbReference type="ARBA" id="ARBA00049244"/>
    </source>
</evidence>
<evidence type="ECO:0000256" key="4">
    <source>
        <dbReference type="ARBA" id="ARBA00020311"/>
    </source>
</evidence>
<feature type="domain" description="DNA-directed DNA polymerase family A palm" evidence="21">
    <location>
        <begin position="759"/>
        <end position="965"/>
    </location>
</feature>
<evidence type="ECO:0000256" key="7">
    <source>
        <dbReference type="ARBA" id="ARBA00022705"/>
    </source>
</evidence>
<comment type="subunit">
    <text evidence="2">Single-chain monomer with multiple functions.</text>
</comment>
<dbReference type="Gene3D" id="3.40.50.1010">
    <property type="entry name" value="5'-nuclease"/>
    <property type="match status" value="1"/>
</dbReference>
<evidence type="ECO:0000256" key="9">
    <source>
        <dbReference type="ARBA" id="ARBA00022763"/>
    </source>
</evidence>
<dbReference type="InterPro" id="IPR002421">
    <property type="entry name" value="5-3_exonuclease"/>
</dbReference>
<dbReference type="FunFam" id="1.10.150.20:FF:000002">
    <property type="entry name" value="DNA polymerase I"/>
    <property type="match status" value="1"/>
</dbReference>
<dbReference type="CDD" id="cd09859">
    <property type="entry name" value="PIN_53EXO"/>
    <property type="match status" value="1"/>
</dbReference>
<dbReference type="InterPro" id="IPR002562">
    <property type="entry name" value="3'-5'_exonuclease_dom"/>
</dbReference>
<dbReference type="SMART" id="SM00475">
    <property type="entry name" value="53EXOc"/>
    <property type="match status" value="1"/>
</dbReference>
<dbReference type="EC" id="2.7.7.7" evidence="3 16"/>
<dbReference type="Gene3D" id="3.30.70.370">
    <property type="match status" value="1"/>
</dbReference>
<dbReference type="Pfam" id="PF02739">
    <property type="entry name" value="5_3_exonuc_N"/>
    <property type="match status" value="1"/>
</dbReference>
<feature type="domain" description="5'-3' exonuclease" evidence="20">
    <location>
        <begin position="14"/>
        <end position="288"/>
    </location>
</feature>
<dbReference type="SMART" id="SM00279">
    <property type="entry name" value="HhH2"/>
    <property type="match status" value="1"/>
</dbReference>
<evidence type="ECO:0000256" key="8">
    <source>
        <dbReference type="ARBA" id="ARBA00022722"/>
    </source>
</evidence>
<dbReference type="CDD" id="cd08637">
    <property type="entry name" value="DNA_pol_A_pol_I_C"/>
    <property type="match status" value="1"/>
</dbReference>
<dbReference type="InterPro" id="IPR019760">
    <property type="entry name" value="DNA-dir_DNA_pol_A_CS"/>
</dbReference>
<dbReference type="RefSeq" id="WP_090879160.1">
    <property type="nucleotide sequence ID" value="NZ_FMXQ01000009.1"/>
</dbReference>
<evidence type="ECO:0000256" key="12">
    <source>
        <dbReference type="ARBA" id="ARBA00022932"/>
    </source>
</evidence>
<dbReference type="PRINTS" id="PR00868">
    <property type="entry name" value="DNAPOLI"/>
</dbReference>
<dbReference type="InterPro" id="IPR020046">
    <property type="entry name" value="5-3_exonucl_a-hlix_arch_N"/>
</dbReference>
<dbReference type="PROSITE" id="PS00447">
    <property type="entry name" value="DNA_POLYMERASE_A"/>
    <property type="match status" value="1"/>
</dbReference>
<comment type="function">
    <text evidence="17">In addition to polymerase activity, this DNA polymerase exhibits 3'-5' and 5'-3' exonuclease activity.</text>
</comment>
<dbReference type="SUPFAM" id="SSF53098">
    <property type="entry name" value="Ribonuclease H-like"/>
    <property type="match status" value="1"/>
</dbReference>
<comment type="similarity">
    <text evidence="1 17">Belongs to the DNA polymerase type-A family.</text>
</comment>
<dbReference type="InterPro" id="IPR018320">
    <property type="entry name" value="DNA_polymerase_1"/>
</dbReference>
<evidence type="ECO:0000256" key="2">
    <source>
        <dbReference type="ARBA" id="ARBA00011541"/>
    </source>
</evidence>
<keyword evidence="12 17" id="KW-0239">DNA-directed DNA polymerase</keyword>
<dbReference type="PANTHER" id="PTHR10133:SF27">
    <property type="entry name" value="DNA POLYMERASE NU"/>
    <property type="match status" value="1"/>
</dbReference>
<dbReference type="InterPro" id="IPR012337">
    <property type="entry name" value="RNaseH-like_sf"/>
</dbReference>
<dbReference type="SUPFAM" id="SSF88723">
    <property type="entry name" value="PIN domain-like"/>
    <property type="match status" value="1"/>
</dbReference>
<dbReference type="NCBIfam" id="NF004397">
    <property type="entry name" value="PRK05755.1"/>
    <property type="match status" value="1"/>
</dbReference>
<dbReference type="Pfam" id="PF00476">
    <property type="entry name" value="DNA_pol_A"/>
    <property type="match status" value="1"/>
</dbReference>
<dbReference type="NCBIfam" id="TIGR00593">
    <property type="entry name" value="pola"/>
    <property type="match status" value="1"/>
</dbReference>
<dbReference type="GO" id="GO:0003887">
    <property type="term" value="F:DNA-directed DNA polymerase activity"/>
    <property type="evidence" value="ECO:0007669"/>
    <property type="project" value="UniProtKB-UniRule"/>
</dbReference>
<name>A0A1G6DZI0_9HYPH</name>
<dbReference type="InterPro" id="IPR036279">
    <property type="entry name" value="5-3_exonuclease_C_sf"/>
</dbReference>
<protein>
    <recommendedName>
        <fullName evidence="4 16">DNA polymerase I</fullName>
        <ecNumber evidence="3 16">2.7.7.7</ecNumber>
    </recommendedName>
</protein>
<feature type="region of interest" description="Disordered" evidence="18">
    <location>
        <begin position="343"/>
        <end position="364"/>
    </location>
</feature>
<keyword evidence="10 17" id="KW-0378">Hydrolase</keyword>
<dbReference type="InterPro" id="IPR036397">
    <property type="entry name" value="RNaseH_sf"/>
</dbReference>
<evidence type="ECO:0000313" key="22">
    <source>
        <dbReference type="EMBL" id="SDB50609.1"/>
    </source>
</evidence>
<keyword evidence="11 17" id="KW-0269">Exonuclease</keyword>
<keyword evidence="23" id="KW-1185">Reference proteome</keyword>
<proteinExistence type="inferred from homology"/>
<dbReference type="InterPro" id="IPR001098">
    <property type="entry name" value="DNA-dir_DNA_pol_A_palm_dom"/>
</dbReference>
<evidence type="ECO:0000256" key="14">
    <source>
        <dbReference type="ARBA" id="ARBA00023204"/>
    </source>
</evidence>
<dbReference type="AlphaFoldDB" id="A0A1G6DZI0"/>
<dbReference type="Gene3D" id="1.20.1060.10">
    <property type="entry name" value="Taq DNA Polymerase, Chain T, domain 4"/>
    <property type="match status" value="1"/>
</dbReference>
<dbReference type="Proteomes" id="UP000199071">
    <property type="component" value="Unassembled WGS sequence"/>
</dbReference>
<reference evidence="22 23" key="1">
    <citation type="submission" date="2016-10" db="EMBL/GenBank/DDBJ databases">
        <authorList>
            <person name="de Groot N.N."/>
        </authorList>
    </citation>
    <scope>NUCLEOTIDE SEQUENCE [LARGE SCALE GENOMIC DNA]</scope>
    <source>
        <strain evidence="22 23">ATCC 35022</strain>
    </source>
</reference>
<comment type="catalytic activity">
    <reaction evidence="15 17">
        <text>DNA(n) + a 2'-deoxyribonucleoside 5'-triphosphate = DNA(n+1) + diphosphate</text>
        <dbReference type="Rhea" id="RHEA:22508"/>
        <dbReference type="Rhea" id="RHEA-COMP:17339"/>
        <dbReference type="Rhea" id="RHEA-COMP:17340"/>
        <dbReference type="ChEBI" id="CHEBI:33019"/>
        <dbReference type="ChEBI" id="CHEBI:61560"/>
        <dbReference type="ChEBI" id="CHEBI:173112"/>
        <dbReference type="EC" id="2.7.7.7"/>
    </reaction>
</comment>
<evidence type="ECO:0000256" key="10">
    <source>
        <dbReference type="ARBA" id="ARBA00022801"/>
    </source>
</evidence>
<organism evidence="22 23">
    <name type="scientific">Bauldia litoralis</name>
    <dbReference type="NCBI Taxonomy" id="665467"/>
    <lineage>
        <taxon>Bacteria</taxon>
        <taxon>Pseudomonadati</taxon>
        <taxon>Pseudomonadota</taxon>
        <taxon>Alphaproteobacteria</taxon>
        <taxon>Hyphomicrobiales</taxon>
        <taxon>Kaistiaceae</taxon>
        <taxon>Bauldia</taxon>
    </lineage>
</organism>
<dbReference type="FunFam" id="1.20.1060.10:FF:000001">
    <property type="entry name" value="DNA polymerase I"/>
    <property type="match status" value="1"/>
</dbReference>
<dbReference type="EMBL" id="FMXQ01000009">
    <property type="protein sequence ID" value="SDB50609.1"/>
    <property type="molecule type" value="Genomic_DNA"/>
</dbReference>
<dbReference type="InterPro" id="IPR029060">
    <property type="entry name" value="PIN-like_dom_sf"/>
</dbReference>
<dbReference type="GO" id="GO:0006302">
    <property type="term" value="P:double-strand break repair"/>
    <property type="evidence" value="ECO:0007669"/>
    <property type="project" value="TreeGrafter"/>
</dbReference>
<dbReference type="OrthoDB" id="9806424at2"/>
<gene>
    <name evidence="17" type="primary">polA</name>
    <name evidence="22" type="ORF">SAMN02982931_03957</name>
</gene>
<dbReference type="SUPFAM" id="SSF56672">
    <property type="entry name" value="DNA/RNA polymerases"/>
    <property type="match status" value="1"/>
</dbReference>
<keyword evidence="8" id="KW-0540">Nuclease</keyword>
<evidence type="ECO:0000256" key="3">
    <source>
        <dbReference type="ARBA" id="ARBA00012417"/>
    </source>
</evidence>
<evidence type="ECO:0000256" key="5">
    <source>
        <dbReference type="ARBA" id="ARBA00022679"/>
    </source>
</evidence>
<dbReference type="GO" id="GO:0008409">
    <property type="term" value="F:5'-3' exonuclease activity"/>
    <property type="evidence" value="ECO:0007669"/>
    <property type="project" value="UniProtKB-UniRule"/>
</dbReference>
<dbReference type="InterPro" id="IPR020045">
    <property type="entry name" value="DNA_polI_H3TH"/>
</dbReference>
<evidence type="ECO:0000313" key="23">
    <source>
        <dbReference type="Proteomes" id="UP000199071"/>
    </source>
</evidence>
<dbReference type="CDD" id="cd09898">
    <property type="entry name" value="H3TH_53EXO"/>
    <property type="match status" value="1"/>
</dbReference>
<evidence type="ECO:0000256" key="18">
    <source>
        <dbReference type="SAM" id="MobiDB-lite"/>
    </source>
</evidence>
<evidence type="ECO:0000256" key="6">
    <source>
        <dbReference type="ARBA" id="ARBA00022695"/>
    </source>
</evidence>
<dbReference type="InterPro" id="IPR002298">
    <property type="entry name" value="DNA_polymerase_A"/>
</dbReference>
<evidence type="ECO:0000256" key="11">
    <source>
        <dbReference type="ARBA" id="ARBA00022839"/>
    </source>
</evidence>
<dbReference type="Gene3D" id="1.10.150.20">
    <property type="entry name" value="5' to 3' exonuclease, C-terminal subdomain"/>
    <property type="match status" value="2"/>
</dbReference>
<keyword evidence="9 17" id="KW-0227">DNA damage</keyword>
<dbReference type="FunFam" id="1.10.150.20:FF:000003">
    <property type="entry name" value="DNA polymerase I"/>
    <property type="match status" value="1"/>
</dbReference>
<dbReference type="CDD" id="cd06139">
    <property type="entry name" value="DNA_polA_I_Ecoli_like_exo"/>
    <property type="match status" value="1"/>
</dbReference>
<keyword evidence="6 17" id="KW-0548">Nucleotidyltransferase</keyword>
<evidence type="ECO:0000259" key="21">
    <source>
        <dbReference type="SMART" id="SM00482"/>
    </source>
</evidence>
<dbReference type="GO" id="GO:0006261">
    <property type="term" value="P:DNA-templated DNA replication"/>
    <property type="evidence" value="ECO:0007669"/>
    <property type="project" value="UniProtKB-UniRule"/>
</dbReference>
<feature type="domain" description="3'-5' exonuclease" evidence="19">
    <location>
        <begin position="396"/>
        <end position="590"/>
    </location>
</feature>
<dbReference type="GO" id="GO:0003677">
    <property type="term" value="F:DNA binding"/>
    <property type="evidence" value="ECO:0007669"/>
    <property type="project" value="UniProtKB-UniRule"/>
</dbReference>
<dbReference type="SUPFAM" id="SSF47807">
    <property type="entry name" value="5' to 3' exonuclease, C-terminal subdomain"/>
    <property type="match status" value="1"/>
</dbReference>
<dbReference type="InterPro" id="IPR008918">
    <property type="entry name" value="HhH2"/>
</dbReference>
<dbReference type="PANTHER" id="PTHR10133">
    <property type="entry name" value="DNA POLYMERASE I"/>
    <property type="match status" value="1"/>
</dbReference>
<evidence type="ECO:0000256" key="17">
    <source>
        <dbReference type="RuleBase" id="RU004460"/>
    </source>
</evidence>
<dbReference type="SMART" id="SM00474">
    <property type="entry name" value="35EXOc"/>
    <property type="match status" value="1"/>
</dbReference>
<evidence type="ECO:0000256" key="16">
    <source>
        <dbReference type="NCBIfam" id="TIGR00593"/>
    </source>
</evidence>
<dbReference type="InterPro" id="IPR043502">
    <property type="entry name" value="DNA/RNA_pol_sf"/>
</dbReference>
<keyword evidence="14 17" id="KW-0234">DNA repair</keyword>
<evidence type="ECO:0000259" key="20">
    <source>
        <dbReference type="SMART" id="SM00475"/>
    </source>
</evidence>
<dbReference type="GO" id="GO:0008408">
    <property type="term" value="F:3'-5' exonuclease activity"/>
    <property type="evidence" value="ECO:0007669"/>
    <property type="project" value="UniProtKB-UniRule"/>
</dbReference>
<keyword evidence="13 17" id="KW-0238">DNA-binding</keyword>
<evidence type="ECO:0000256" key="1">
    <source>
        <dbReference type="ARBA" id="ARBA00007705"/>
    </source>
</evidence>
<dbReference type="Pfam" id="PF01612">
    <property type="entry name" value="DNA_pol_A_exo1"/>
    <property type="match status" value="1"/>
</dbReference>
<dbReference type="Pfam" id="PF01367">
    <property type="entry name" value="5_3_exonuc"/>
    <property type="match status" value="1"/>
</dbReference>
<evidence type="ECO:0000259" key="19">
    <source>
        <dbReference type="SMART" id="SM00474"/>
    </source>
</evidence>
<accession>A0A1G6DZI0</accession>
<dbReference type="Gene3D" id="3.30.420.10">
    <property type="entry name" value="Ribonuclease H-like superfamily/Ribonuclease H"/>
    <property type="match status" value="1"/>
</dbReference>
<dbReference type="STRING" id="665467.SAMN02982931_03957"/>